<dbReference type="RefSeq" id="XP_029648672.1">
    <property type="nucleotide sequence ID" value="XM_029792812.2"/>
</dbReference>
<feature type="region of interest" description="Disordered" evidence="5">
    <location>
        <begin position="998"/>
        <end position="1035"/>
    </location>
</feature>
<dbReference type="InterPro" id="IPR035974">
    <property type="entry name" value="Rap/Ran-GAP_sf"/>
</dbReference>
<dbReference type="CDD" id="cd06745">
    <property type="entry name" value="PDZ_SIPA1-like"/>
    <property type="match status" value="1"/>
</dbReference>
<evidence type="ECO:0000256" key="1">
    <source>
        <dbReference type="ARBA" id="ARBA00022468"/>
    </source>
</evidence>
<feature type="region of interest" description="Disordered" evidence="5">
    <location>
        <begin position="1441"/>
        <end position="1482"/>
    </location>
</feature>
<keyword evidence="8" id="KW-1185">Reference proteome</keyword>
<feature type="compositionally biased region" description="Basic and acidic residues" evidence="5">
    <location>
        <begin position="1524"/>
        <end position="1537"/>
    </location>
</feature>
<evidence type="ECO:0000259" key="7">
    <source>
        <dbReference type="PROSITE" id="PS50106"/>
    </source>
</evidence>
<dbReference type="SUPFAM" id="SSF111347">
    <property type="entry name" value="Rap/Ran-GAP"/>
    <property type="match status" value="1"/>
</dbReference>
<feature type="region of interest" description="Disordered" evidence="5">
    <location>
        <begin position="1047"/>
        <end position="1098"/>
    </location>
</feature>
<organism evidence="8 9">
    <name type="scientific">Octopus sinensis</name>
    <name type="common">East Asian common octopus</name>
    <dbReference type="NCBI Taxonomy" id="2607531"/>
    <lineage>
        <taxon>Eukaryota</taxon>
        <taxon>Metazoa</taxon>
        <taxon>Spiralia</taxon>
        <taxon>Lophotrochozoa</taxon>
        <taxon>Mollusca</taxon>
        <taxon>Cephalopoda</taxon>
        <taxon>Coleoidea</taxon>
        <taxon>Octopodiformes</taxon>
        <taxon>Octopoda</taxon>
        <taxon>Incirrata</taxon>
        <taxon>Octopodidae</taxon>
        <taxon>Octopus</taxon>
    </lineage>
</organism>
<dbReference type="FunFam" id="3.40.50.11210:FF:000002">
    <property type="entry name" value="Signal-induced proliferation-associated 1-like protein 1"/>
    <property type="match status" value="1"/>
</dbReference>
<dbReference type="PANTHER" id="PTHR15711">
    <property type="entry name" value="RAP GTPASE-ACTIVATING PROTEIN"/>
    <property type="match status" value="1"/>
</dbReference>
<dbReference type="PANTHER" id="PTHR15711:SF22">
    <property type="entry name" value="RAP-GAP DOMAIN-CONTAINING PROTEIN"/>
    <property type="match status" value="1"/>
</dbReference>
<feature type="region of interest" description="Disordered" evidence="5">
    <location>
        <begin position="1258"/>
        <end position="1330"/>
    </location>
</feature>
<feature type="domain" description="Rap-GAP" evidence="6">
    <location>
        <begin position="572"/>
        <end position="788"/>
    </location>
</feature>
<reference evidence="9 10" key="1">
    <citation type="submission" date="2025-08" db="UniProtKB">
        <authorList>
            <consortium name="RefSeq"/>
        </authorList>
    </citation>
    <scope>IDENTIFICATION</scope>
</reference>
<dbReference type="Gene3D" id="6.10.140.210">
    <property type="match status" value="1"/>
</dbReference>
<dbReference type="InterPro" id="IPR050989">
    <property type="entry name" value="Rap1_Ran_GAP"/>
</dbReference>
<gene>
    <name evidence="9 10" type="primary">LOC115222550</name>
</gene>
<evidence type="ECO:0000313" key="9">
    <source>
        <dbReference type="RefSeq" id="XP_029648672.1"/>
    </source>
</evidence>
<dbReference type="InterPro" id="IPR000331">
    <property type="entry name" value="Rap/Ran_GAP_dom"/>
</dbReference>
<evidence type="ECO:0000256" key="5">
    <source>
        <dbReference type="SAM" id="MobiDB-lite"/>
    </source>
</evidence>
<feature type="region of interest" description="Disordered" evidence="5">
    <location>
        <begin position="216"/>
        <end position="259"/>
    </location>
</feature>
<feature type="coiled-coil region" evidence="4">
    <location>
        <begin position="1549"/>
        <end position="1597"/>
    </location>
</feature>
<dbReference type="Gene3D" id="2.30.42.10">
    <property type="match status" value="1"/>
</dbReference>
<dbReference type="PROSITE" id="PS50085">
    <property type="entry name" value="RAPGAP"/>
    <property type="match status" value="1"/>
</dbReference>
<dbReference type="SMART" id="SM00228">
    <property type="entry name" value="PDZ"/>
    <property type="match status" value="1"/>
</dbReference>
<dbReference type="GO" id="GO:0005096">
    <property type="term" value="F:GTPase activator activity"/>
    <property type="evidence" value="ECO:0007669"/>
    <property type="project" value="UniProtKB-KW"/>
</dbReference>
<dbReference type="SUPFAM" id="SSF50156">
    <property type="entry name" value="PDZ domain-like"/>
    <property type="match status" value="1"/>
</dbReference>
<dbReference type="InterPro" id="IPR001478">
    <property type="entry name" value="PDZ"/>
</dbReference>
<dbReference type="RefSeq" id="XP_029648673.1">
    <property type="nucleotide sequence ID" value="XM_029792813.2"/>
</dbReference>
<dbReference type="Pfam" id="PF00595">
    <property type="entry name" value="PDZ"/>
    <property type="match status" value="1"/>
</dbReference>
<feature type="compositionally biased region" description="Basic residues" evidence="5">
    <location>
        <begin position="246"/>
        <end position="259"/>
    </location>
</feature>
<dbReference type="KEGG" id="osn:115222550"/>
<feature type="region of interest" description="Disordered" evidence="5">
    <location>
        <begin position="333"/>
        <end position="367"/>
    </location>
</feature>
<protein>
    <submittedName>
        <fullName evidence="9 10">Signal-induced proliferation-associated 1-like protein 2 isoform X1</fullName>
    </submittedName>
</protein>
<feature type="compositionally biased region" description="Basic and acidic residues" evidence="5">
    <location>
        <begin position="1444"/>
        <end position="1461"/>
    </location>
</feature>
<feature type="domain" description="PDZ" evidence="7">
    <location>
        <begin position="927"/>
        <end position="1003"/>
    </location>
</feature>
<feature type="compositionally biased region" description="Polar residues" evidence="5">
    <location>
        <begin position="1066"/>
        <end position="1096"/>
    </location>
</feature>
<feature type="compositionally biased region" description="Low complexity" evidence="5">
    <location>
        <begin position="1288"/>
        <end position="1316"/>
    </location>
</feature>
<feature type="compositionally biased region" description="Basic and acidic residues" evidence="5">
    <location>
        <begin position="1274"/>
        <end position="1284"/>
    </location>
</feature>
<evidence type="ECO:0000313" key="8">
    <source>
        <dbReference type="Proteomes" id="UP000515154"/>
    </source>
</evidence>
<evidence type="ECO:0000313" key="10">
    <source>
        <dbReference type="RefSeq" id="XP_029648673.1"/>
    </source>
</evidence>
<evidence type="ECO:0000256" key="4">
    <source>
        <dbReference type="SAM" id="Coils"/>
    </source>
</evidence>
<name>A0A6P7TFH3_9MOLL</name>
<dbReference type="Gene3D" id="3.40.50.11210">
    <property type="entry name" value="Rap/Ran-GAP"/>
    <property type="match status" value="1"/>
</dbReference>
<feature type="compositionally biased region" description="Polar residues" evidence="5">
    <location>
        <begin position="336"/>
        <end position="351"/>
    </location>
</feature>
<sequence>MASDEPVSSKRRAGRGSSYIIPLDTSPPRTKKSADYGQKPVLNEKVSNNICDDENDACRHLNETDDVGGERDYFQTRENFQRTSLRYLEMHRSSTEKFLARHRAAYQMNQPPTEKPISNQTAKVKNEGKAQQLSRAGLYRSNSNLEMDCVEYSDEDVSKTVVSSRREYGSTSSLDTIPTNHEGFFDMVRDYKLRNADQRSPAPPKFHEVLRGKAMPEKLTPSSHGGMKSECLSSEKDSESTQSPKLKTKFKHKDRKVRAKSITGEAGSGIFRKLRGAKVDGSDMGMKTSDVSDGFDSRNEERIMRKAFVHFDCQSIGINVYDLIDKRNNATERKNTTTGASAASVNRNSYTGDKDNSELCAEQDEGDNKSNNLVLSCPFFRNELGGEECRNISLCKVTAQKRNKLPSNKEIEHGVIYRNSICTGISVLDSSLNSSGQSLPSFVKHKDFIIEYVDYGAYYYRHFFNGTDHQNYFGIDENLGPTAISIKREKTDGRENNNGKADYGQFQFRVIFRTSELATLRGSILEDAIPSSSRLSSSRGVPYKDVLEYILPEVNLSCLKQAIPGQKTAEQLLKLDEQRITKSYKVGIMYCKAGQSTEEEMYNNENHGPVFEEFLECIGTRVRLQGFDKYRGQLDNKMDSTGTHSIYATFNDYEIMFHVSTLLPFTPSNRQQLLRKRHIGNDIVSIVFQEPGALPFTPKSVRSHFQHVFIIVQAHNPNTPQVSYSVAVSRCKDVPPFGPSIPEKPFAKGPEFTDFLFAKLINGENAAHKSEKFKAMAGRTHQEYLRDLALNYVTTTALDSSSKLSKFALGSGRKKERSKQKVVPDLFAKGATVFPVKVEDFGLANRIDCIFGIAAENIVLIEESTKDVIFSVPCTKVLGWTAFTTSLKLYHSQGECVEIMPSSGESDEVLEIVSCLSAVTLGCQTQEMTLKRNGLGQLGFHIQAEGIVTDVEHYGFAWDAGIRKGTRLVEICKIATITMTHEQIVDLLRTSSTVKVVAIPPDANGNPRSDVKSSPGQIRTPEKCEAGPTEISGEMTSSVKLAENKENRWSKDSLEHSQHLKDGVHSRSNSQDSGDRSLSGSSKEKSNASNTTNQRSHMPISKLVQHFESNCKEDTSAISSSGGSYSSPSEKDKLSSHSLSASSNSPVSVKSAAVSNSNSMQAIEKQHPYVSSTMSDYVSPGTPQSGNISLELMKQNQNTKYLLRQQRKNSAPERIISSATNFGQGIDVCFTNSSSHGYKSSENFMQLSCQEEMLSGIGSTSRKKMEHLISNSKGRPEGLYKRGQFDTSPASSSCSSSPRSSSKNLSGRSSEESLSSKNRVGNVGIPAVPHTSSSMHAAISNSAVTRTPHHSNTKHAVNTSNLQEDLLRLFNNISTTNPPEDLDKSPEGLYVQAVSTPLQRATSEESLNSSKSSAVPNINVENYATTDLRFSKNAPVRKQVAMIKSEKDPRDRLSPSVRSDKSLVSPPTRRKYSSPSPNSRIPLVGSTASLEWSNLVNVATKAIESTQMKNQKQSSEQVLQAKEKNELLTPQNKDKSMSRTVVSNPQQRIKELEQKVQQTCNDLDKEKQKNSQYESEITKLRAENQRLQDESQTAATELRRFTEWFFNIVDKNCLQQSPTGLSQFMQAGFSEKNIDRPL</sequence>
<feature type="region of interest" description="Disordered" evidence="5">
    <location>
        <begin position="1"/>
        <end position="40"/>
    </location>
</feature>
<keyword evidence="3 4" id="KW-0175">Coiled coil</keyword>
<feature type="region of interest" description="Disordered" evidence="5">
    <location>
        <begin position="1112"/>
        <end position="1147"/>
    </location>
</feature>
<keyword evidence="1" id="KW-0343">GTPase activation</keyword>
<dbReference type="Pfam" id="PF21022">
    <property type="entry name" value="Rap-GAP_dimer"/>
    <property type="match status" value="1"/>
</dbReference>
<proteinExistence type="predicted"/>
<evidence type="ECO:0000259" key="6">
    <source>
        <dbReference type="PROSITE" id="PS50085"/>
    </source>
</evidence>
<dbReference type="Proteomes" id="UP000515154">
    <property type="component" value="Linkage group LG20"/>
</dbReference>
<dbReference type="GO" id="GO:0051056">
    <property type="term" value="P:regulation of small GTPase mediated signal transduction"/>
    <property type="evidence" value="ECO:0007669"/>
    <property type="project" value="InterPro"/>
</dbReference>
<evidence type="ECO:0000256" key="3">
    <source>
        <dbReference type="ARBA" id="ARBA00023054"/>
    </source>
</evidence>
<dbReference type="InterPro" id="IPR036034">
    <property type="entry name" value="PDZ_sf"/>
</dbReference>
<evidence type="ECO:0000256" key="2">
    <source>
        <dbReference type="ARBA" id="ARBA00022553"/>
    </source>
</evidence>
<dbReference type="Pfam" id="PF02145">
    <property type="entry name" value="Rap_GAP"/>
    <property type="match status" value="1"/>
</dbReference>
<keyword evidence="2" id="KW-0597">Phosphoprotein</keyword>
<feature type="compositionally biased region" description="Low complexity" evidence="5">
    <location>
        <begin position="1136"/>
        <end position="1147"/>
    </location>
</feature>
<dbReference type="PROSITE" id="PS50106">
    <property type="entry name" value="PDZ"/>
    <property type="match status" value="1"/>
</dbReference>
<dbReference type="GO" id="GO:0005737">
    <property type="term" value="C:cytoplasm"/>
    <property type="evidence" value="ECO:0007669"/>
    <property type="project" value="TreeGrafter"/>
</dbReference>
<accession>A0A6P7TFH3</accession>
<feature type="region of interest" description="Disordered" evidence="5">
    <location>
        <begin position="1524"/>
        <end position="1546"/>
    </location>
</feature>
<feature type="compositionally biased region" description="Low complexity" evidence="5">
    <location>
        <begin position="1116"/>
        <end position="1128"/>
    </location>
</feature>
<feature type="compositionally biased region" description="Basic and acidic residues" evidence="5">
    <location>
        <begin position="1047"/>
        <end position="1065"/>
    </location>
</feature>